<dbReference type="Proteomes" id="UP000029661">
    <property type="component" value="Chromosome"/>
</dbReference>
<keyword evidence="1" id="KW-0812">Transmembrane</keyword>
<sequence length="60" mass="6308">MKNDFLDDGGQISAEMILLVGAILVIVIVAGGYILDISNSIAGNITSVVDSARDNTINRM</sequence>
<keyword evidence="1" id="KW-0472">Membrane</keyword>
<reference evidence="2 3" key="1">
    <citation type="submission" date="2013-12" db="EMBL/GenBank/DDBJ databases">
        <title>The complete genome sequence of Methanobacterium sp. BRM9.</title>
        <authorList>
            <consortium name="Pastoral Greenhouse Gas Research Consortium"/>
            <person name="Kelly W.J."/>
            <person name="Leahy S.C."/>
            <person name="Perry R."/>
            <person name="Li D."/>
            <person name="Altermann E."/>
            <person name="Lambie S.C."/>
            <person name="Attwood G.T."/>
        </authorList>
    </citation>
    <scope>NUCLEOTIDE SEQUENCE [LARGE SCALE GENOMIC DNA]</scope>
    <source>
        <strain evidence="2 3">BRM9</strain>
    </source>
</reference>
<dbReference type="KEGG" id="mfc:BRM9_0453"/>
<evidence type="ECO:0008006" key="4">
    <source>
        <dbReference type="Google" id="ProtNLM"/>
    </source>
</evidence>
<proteinExistence type="predicted"/>
<organism evidence="2 3">
    <name type="scientific">Methanobacterium formicicum</name>
    <dbReference type="NCBI Taxonomy" id="2162"/>
    <lineage>
        <taxon>Archaea</taxon>
        <taxon>Methanobacteriati</taxon>
        <taxon>Methanobacteriota</taxon>
        <taxon>Methanomada group</taxon>
        <taxon>Methanobacteria</taxon>
        <taxon>Methanobacteriales</taxon>
        <taxon>Methanobacteriaceae</taxon>
        <taxon>Methanobacterium</taxon>
    </lineage>
</organism>
<dbReference type="AlphaFoldDB" id="A0A089ZGJ5"/>
<feature type="transmembrane region" description="Helical" evidence="1">
    <location>
        <begin position="12"/>
        <end position="35"/>
    </location>
</feature>
<dbReference type="InterPro" id="IPR007166">
    <property type="entry name" value="Class3_signal_pept_motif"/>
</dbReference>
<accession>A0A089ZGJ5</accession>
<protein>
    <recommendedName>
        <fullName evidence="4">Class III signal peptide-containing protein</fullName>
    </recommendedName>
</protein>
<dbReference type="Pfam" id="PF04021">
    <property type="entry name" value="Class_IIIsignal"/>
    <property type="match status" value="1"/>
</dbReference>
<evidence type="ECO:0000313" key="3">
    <source>
        <dbReference type="Proteomes" id="UP000029661"/>
    </source>
</evidence>
<keyword evidence="1" id="KW-1133">Transmembrane helix</keyword>
<dbReference type="EMBL" id="CP006933">
    <property type="protein sequence ID" value="AIS31278.1"/>
    <property type="molecule type" value="Genomic_DNA"/>
</dbReference>
<evidence type="ECO:0000313" key="2">
    <source>
        <dbReference type="EMBL" id="AIS31278.1"/>
    </source>
</evidence>
<dbReference type="GeneID" id="24791607"/>
<evidence type="ECO:0000256" key="1">
    <source>
        <dbReference type="SAM" id="Phobius"/>
    </source>
</evidence>
<gene>
    <name evidence="2" type="ORF">BRM9_0453</name>
</gene>
<name>A0A089ZGJ5_METFO</name>
<dbReference type="RefSeq" id="WP_048084626.1">
    <property type="nucleotide sequence ID" value="NZ_CP006933.1"/>
</dbReference>